<protein>
    <recommendedName>
        <fullName evidence="1">Ig-like domain-containing protein</fullName>
    </recommendedName>
</protein>
<dbReference type="PANTHER" id="PTHR23267">
    <property type="entry name" value="IMMUNOGLOBULIN LIGHT CHAIN"/>
    <property type="match status" value="1"/>
</dbReference>
<feature type="domain" description="Ig-like" evidence="1">
    <location>
        <begin position="16"/>
        <end position="121"/>
    </location>
</feature>
<dbReference type="InterPro" id="IPR007110">
    <property type="entry name" value="Ig-like_dom"/>
</dbReference>
<dbReference type="Gene3D" id="2.60.40.10">
    <property type="entry name" value="Immunoglobulins"/>
    <property type="match status" value="1"/>
</dbReference>
<name>A0A3Q2CWJ8_CYPVA</name>
<sequence>TDLKKPLTEDSFASRGQVTVTQPAEVRANLGGSVSISCRTSQNVHYSSTFAWFQQKDGQSPKRLIYGSSSRDPWTPSHFTGSGSHTDFTLTFSGVLAEDSAVYYCQIAQKPPSVRQTRNSS</sequence>
<dbReference type="Pfam" id="PF07686">
    <property type="entry name" value="V-set"/>
    <property type="match status" value="1"/>
</dbReference>
<dbReference type="Ensembl" id="ENSCVAT00000029480.1">
    <property type="protein sequence ID" value="ENSCVAP00000010238.1"/>
    <property type="gene ID" value="ENSCVAG00000012350.1"/>
</dbReference>
<dbReference type="InterPro" id="IPR036179">
    <property type="entry name" value="Ig-like_dom_sf"/>
</dbReference>
<proteinExistence type="predicted"/>
<dbReference type="SMART" id="SM00406">
    <property type="entry name" value="IGv"/>
    <property type="match status" value="1"/>
</dbReference>
<dbReference type="PROSITE" id="PS50835">
    <property type="entry name" value="IG_LIKE"/>
    <property type="match status" value="1"/>
</dbReference>
<dbReference type="Proteomes" id="UP000265020">
    <property type="component" value="Unassembled WGS sequence"/>
</dbReference>
<dbReference type="InterPro" id="IPR050150">
    <property type="entry name" value="IgV_Light_Chain"/>
</dbReference>
<organism evidence="2 3">
    <name type="scientific">Cyprinodon variegatus</name>
    <name type="common">Sheepshead minnow</name>
    <dbReference type="NCBI Taxonomy" id="28743"/>
    <lineage>
        <taxon>Eukaryota</taxon>
        <taxon>Metazoa</taxon>
        <taxon>Chordata</taxon>
        <taxon>Craniata</taxon>
        <taxon>Vertebrata</taxon>
        <taxon>Euteleostomi</taxon>
        <taxon>Actinopterygii</taxon>
        <taxon>Neopterygii</taxon>
        <taxon>Teleostei</taxon>
        <taxon>Neoteleostei</taxon>
        <taxon>Acanthomorphata</taxon>
        <taxon>Ovalentaria</taxon>
        <taxon>Atherinomorphae</taxon>
        <taxon>Cyprinodontiformes</taxon>
        <taxon>Cyprinodontidae</taxon>
        <taxon>Cyprinodon</taxon>
    </lineage>
</organism>
<reference evidence="2" key="2">
    <citation type="submission" date="2025-09" db="UniProtKB">
        <authorList>
            <consortium name="Ensembl"/>
        </authorList>
    </citation>
    <scope>IDENTIFICATION</scope>
</reference>
<dbReference type="SMART" id="SM00409">
    <property type="entry name" value="IG"/>
    <property type="match status" value="1"/>
</dbReference>
<dbReference type="InterPro" id="IPR013783">
    <property type="entry name" value="Ig-like_fold"/>
</dbReference>
<accession>A0A3Q2CWJ8</accession>
<evidence type="ECO:0000259" key="1">
    <source>
        <dbReference type="PROSITE" id="PS50835"/>
    </source>
</evidence>
<dbReference type="STRING" id="28743.ENSCVAP00000010238"/>
<dbReference type="SUPFAM" id="SSF48726">
    <property type="entry name" value="Immunoglobulin"/>
    <property type="match status" value="1"/>
</dbReference>
<evidence type="ECO:0000313" key="2">
    <source>
        <dbReference type="Ensembl" id="ENSCVAP00000010238.1"/>
    </source>
</evidence>
<dbReference type="AlphaFoldDB" id="A0A3Q2CWJ8"/>
<dbReference type="GeneTree" id="ENSGT01080000257344"/>
<dbReference type="InterPro" id="IPR013106">
    <property type="entry name" value="Ig_V-set"/>
</dbReference>
<keyword evidence="3" id="KW-1185">Reference proteome</keyword>
<dbReference type="InterPro" id="IPR003599">
    <property type="entry name" value="Ig_sub"/>
</dbReference>
<reference evidence="2" key="1">
    <citation type="submission" date="2025-08" db="UniProtKB">
        <authorList>
            <consortium name="Ensembl"/>
        </authorList>
    </citation>
    <scope>IDENTIFICATION</scope>
</reference>
<evidence type="ECO:0000313" key="3">
    <source>
        <dbReference type="Proteomes" id="UP000265020"/>
    </source>
</evidence>